<dbReference type="CDD" id="cd03817">
    <property type="entry name" value="GT4_UGDG-like"/>
    <property type="match status" value="1"/>
</dbReference>
<dbReference type="RefSeq" id="WP_256945173.1">
    <property type="nucleotide sequence ID" value="NZ_JANHNZ010000004.1"/>
</dbReference>
<organism evidence="3 4">
    <name type="scientific">Granulicatella seriolae</name>
    <dbReference type="NCBI Taxonomy" id="2967226"/>
    <lineage>
        <taxon>Bacteria</taxon>
        <taxon>Bacillati</taxon>
        <taxon>Bacillota</taxon>
        <taxon>Bacilli</taxon>
        <taxon>Lactobacillales</taxon>
        <taxon>Carnobacteriaceae</taxon>
        <taxon>Granulicatella</taxon>
    </lineage>
</organism>
<gene>
    <name evidence="3" type="ORF">NPA36_05795</name>
</gene>
<sequence length="410" mass="46503">MRIGIFSDTYFPQVSGVATSIRVLKEELEAQGHTVIIFTTTDPKALLPETNVVRLGSIPLFSFKERRIAFKGVGKAYKIVKEYNLDIIHTQTEFSLGLAGKFLGMMLEIPTVHTYHTMYEKYLHYIAKGKILRPIHVAFISRNFCNQSRGVIAPSQMTKEKLESYGVLREIWVIPTGVPVPEYDQEQVKTLRSQLGYTKDEIVLLSLSRLSKEKNIAAVIAMMPELLAKKPNARLCVVGDGPERSNLEQEVKDLQIDHAVQFVGEIINEMVSPYYQMADLYVNASDSESQGLTYLEAMANRVPVIAKRNDYLMGLMTDKSLGTLFDKESQIAQVIVEYLDDVTQEDVETIQAVRKNLLDEISADTFARRVVGVYEAAIAGYDWELEHDKNLLRRMKLFRLTNQGGEEDEY</sequence>
<dbReference type="InterPro" id="IPR050194">
    <property type="entry name" value="Glycosyltransferase_grp1"/>
</dbReference>
<dbReference type="PANTHER" id="PTHR45947:SF3">
    <property type="entry name" value="SULFOQUINOVOSYL TRANSFERASE SQD2"/>
    <property type="match status" value="1"/>
</dbReference>
<protein>
    <submittedName>
        <fullName evidence="3">Glycosyltransferase family 4 protein</fullName>
    </submittedName>
</protein>
<proteinExistence type="predicted"/>
<dbReference type="EMBL" id="JANHNZ010000004">
    <property type="protein sequence ID" value="MCQ9210059.1"/>
    <property type="molecule type" value="Genomic_DNA"/>
</dbReference>
<dbReference type="Pfam" id="PF13439">
    <property type="entry name" value="Glyco_transf_4"/>
    <property type="match status" value="1"/>
</dbReference>
<feature type="domain" description="Glycosyl transferase family 1" evidence="1">
    <location>
        <begin position="190"/>
        <end position="341"/>
    </location>
</feature>
<dbReference type="PANTHER" id="PTHR45947">
    <property type="entry name" value="SULFOQUINOVOSYL TRANSFERASE SQD2"/>
    <property type="match status" value="1"/>
</dbReference>
<keyword evidence="4" id="KW-1185">Reference proteome</keyword>
<dbReference type="SUPFAM" id="SSF53756">
    <property type="entry name" value="UDP-Glycosyltransferase/glycogen phosphorylase"/>
    <property type="match status" value="1"/>
</dbReference>
<evidence type="ECO:0000313" key="3">
    <source>
        <dbReference type="EMBL" id="MCQ9210059.1"/>
    </source>
</evidence>
<dbReference type="Gene3D" id="3.40.50.2000">
    <property type="entry name" value="Glycogen Phosphorylase B"/>
    <property type="match status" value="2"/>
</dbReference>
<dbReference type="InterPro" id="IPR001296">
    <property type="entry name" value="Glyco_trans_1"/>
</dbReference>
<reference evidence="3" key="3">
    <citation type="journal article" date="2023" name="Microbiol. Resour. Announc.">
        <title>Draft Genome Sequence of Granulicatella sp. Strain S8, Isolated from a Marine Fish, Seriola quinqueradiata.</title>
        <authorList>
            <person name="Lee M."/>
            <person name="Farooq A."/>
            <person name="Jeong J.B."/>
            <person name="Jung M.Y."/>
        </authorList>
    </citation>
    <scope>NUCLEOTIDE SEQUENCE</scope>
    <source>
        <strain evidence="3">S8</strain>
    </source>
</reference>
<dbReference type="Pfam" id="PF00534">
    <property type="entry name" value="Glycos_transf_1"/>
    <property type="match status" value="1"/>
</dbReference>
<evidence type="ECO:0000259" key="1">
    <source>
        <dbReference type="Pfam" id="PF00534"/>
    </source>
</evidence>
<reference evidence="3" key="1">
    <citation type="submission" date="2022-07" db="EMBL/GenBank/DDBJ databases">
        <authorList>
            <person name="Jung M.-Y."/>
            <person name="Lee M."/>
        </authorList>
    </citation>
    <scope>NUCLEOTIDE SEQUENCE</scope>
    <source>
        <strain evidence="3">S8</strain>
    </source>
</reference>
<evidence type="ECO:0000259" key="2">
    <source>
        <dbReference type="Pfam" id="PF13439"/>
    </source>
</evidence>
<evidence type="ECO:0000313" key="4">
    <source>
        <dbReference type="Proteomes" id="UP001059480"/>
    </source>
</evidence>
<comment type="caution">
    <text evidence="3">The sequence shown here is derived from an EMBL/GenBank/DDBJ whole genome shotgun (WGS) entry which is preliminary data.</text>
</comment>
<feature type="domain" description="Glycosyltransferase subfamily 4-like N-terminal" evidence="2">
    <location>
        <begin position="14"/>
        <end position="179"/>
    </location>
</feature>
<reference evidence="3" key="2">
    <citation type="journal article" date="2023" name="Curr. Microbiol.">
        <title>Granulicatella seriolae sp. nov., a Novel Facultative Anaerobe Isolated from Yellowtail Marine Fish.</title>
        <authorList>
            <person name="Lee M."/>
            <person name="Choi Y.J."/>
            <person name="Farooq A."/>
            <person name="Jeong J.B."/>
            <person name="Jung M.Y."/>
        </authorList>
    </citation>
    <scope>NUCLEOTIDE SEQUENCE</scope>
    <source>
        <strain evidence="3">S8</strain>
    </source>
</reference>
<name>A0ABT1WNG1_9LACT</name>
<dbReference type="Proteomes" id="UP001059480">
    <property type="component" value="Unassembled WGS sequence"/>
</dbReference>
<accession>A0ABT1WNG1</accession>
<dbReference type="InterPro" id="IPR028098">
    <property type="entry name" value="Glyco_trans_4-like_N"/>
</dbReference>